<feature type="transmembrane region" description="Helical" evidence="7">
    <location>
        <begin position="321"/>
        <end position="342"/>
    </location>
</feature>
<evidence type="ECO:0000256" key="6">
    <source>
        <dbReference type="ARBA" id="ARBA00023136"/>
    </source>
</evidence>
<dbReference type="EC" id="2.7.8.-" evidence="9"/>
<keyword evidence="3 9" id="KW-0808">Transferase</keyword>
<feature type="transmembrane region" description="Helical" evidence="7">
    <location>
        <begin position="80"/>
        <end position="99"/>
    </location>
</feature>
<evidence type="ECO:0000256" key="7">
    <source>
        <dbReference type="SAM" id="Phobius"/>
    </source>
</evidence>
<evidence type="ECO:0000256" key="5">
    <source>
        <dbReference type="ARBA" id="ARBA00022989"/>
    </source>
</evidence>
<protein>
    <submittedName>
        <fullName evidence="9">Sugar transferase</fullName>
        <ecNumber evidence="9">2.7.8.-</ecNumber>
    </submittedName>
</protein>
<evidence type="ECO:0000313" key="9">
    <source>
        <dbReference type="EMBL" id="MFC5500793.1"/>
    </source>
</evidence>
<accession>A0ABW0NLH7</accession>
<proteinExistence type="inferred from homology"/>
<comment type="subcellular location">
    <subcellularLocation>
        <location evidence="1">Membrane</location>
        <topology evidence="1">Multi-pass membrane protein</topology>
    </subcellularLocation>
</comment>
<evidence type="ECO:0000256" key="1">
    <source>
        <dbReference type="ARBA" id="ARBA00004141"/>
    </source>
</evidence>
<keyword evidence="5 7" id="KW-1133">Transmembrane helix</keyword>
<evidence type="ECO:0000256" key="3">
    <source>
        <dbReference type="ARBA" id="ARBA00022679"/>
    </source>
</evidence>
<comment type="similarity">
    <text evidence="2">Belongs to the bacterial sugar transferase family.</text>
</comment>
<dbReference type="InterPro" id="IPR003362">
    <property type="entry name" value="Bact_transf"/>
</dbReference>
<keyword evidence="10" id="KW-1185">Reference proteome</keyword>
<dbReference type="GO" id="GO:0016740">
    <property type="term" value="F:transferase activity"/>
    <property type="evidence" value="ECO:0007669"/>
    <property type="project" value="UniProtKB-KW"/>
</dbReference>
<dbReference type="Pfam" id="PF02397">
    <property type="entry name" value="Bac_transf"/>
    <property type="match status" value="1"/>
</dbReference>
<dbReference type="NCBIfam" id="TIGR03025">
    <property type="entry name" value="EPS_sugtrans"/>
    <property type="match status" value="1"/>
</dbReference>
<evidence type="ECO:0000259" key="8">
    <source>
        <dbReference type="Pfam" id="PF02397"/>
    </source>
</evidence>
<keyword evidence="4 7" id="KW-0812">Transmembrane</keyword>
<feature type="domain" description="Bacterial sugar transferase" evidence="8">
    <location>
        <begin position="316"/>
        <end position="503"/>
    </location>
</feature>
<dbReference type="PANTHER" id="PTHR30576">
    <property type="entry name" value="COLANIC BIOSYNTHESIS UDP-GLUCOSE LIPID CARRIER TRANSFERASE"/>
    <property type="match status" value="1"/>
</dbReference>
<dbReference type="RefSeq" id="WP_386738406.1">
    <property type="nucleotide sequence ID" value="NZ_JBHSMG010000001.1"/>
</dbReference>
<feature type="transmembrane region" description="Helical" evidence="7">
    <location>
        <begin position="54"/>
        <end position="74"/>
    </location>
</feature>
<dbReference type="PANTHER" id="PTHR30576:SF10">
    <property type="entry name" value="SLL5057 PROTEIN"/>
    <property type="match status" value="1"/>
</dbReference>
<evidence type="ECO:0000313" key="10">
    <source>
        <dbReference type="Proteomes" id="UP001596039"/>
    </source>
</evidence>
<name>A0ABW0NLH7_9MICO</name>
<evidence type="ECO:0000256" key="4">
    <source>
        <dbReference type="ARBA" id="ARBA00022692"/>
    </source>
</evidence>
<comment type="caution">
    <text evidence="9">The sequence shown here is derived from an EMBL/GenBank/DDBJ whole genome shotgun (WGS) entry which is preliminary data.</text>
</comment>
<reference evidence="10" key="1">
    <citation type="journal article" date="2019" name="Int. J. Syst. Evol. Microbiol.">
        <title>The Global Catalogue of Microorganisms (GCM) 10K type strain sequencing project: providing services to taxonomists for standard genome sequencing and annotation.</title>
        <authorList>
            <consortium name="The Broad Institute Genomics Platform"/>
            <consortium name="The Broad Institute Genome Sequencing Center for Infectious Disease"/>
            <person name="Wu L."/>
            <person name="Ma J."/>
        </authorList>
    </citation>
    <scope>NUCLEOTIDE SEQUENCE [LARGE SCALE GENOMIC DNA]</scope>
    <source>
        <strain evidence="10">CGMCC 4.6997</strain>
    </source>
</reference>
<feature type="transmembrane region" description="Helical" evidence="7">
    <location>
        <begin position="120"/>
        <end position="138"/>
    </location>
</feature>
<evidence type="ECO:0000256" key="2">
    <source>
        <dbReference type="ARBA" id="ARBA00006464"/>
    </source>
</evidence>
<organism evidence="9 10">
    <name type="scientific">Lysinimonas soli</name>
    <dbReference type="NCBI Taxonomy" id="1074233"/>
    <lineage>
        <taxon>Bacteria</taxon>
        <taxon>Bacillati</taxon>
        <taxon>Actinomycetota</taxon>
        <taxon>Actinomycetes</taxon>
        <taxon>Micrococcales</taxon>
        <taxon>Microbacteriaceae</taxon>
        <taxon>Lysinimonas</taxon>
    </lineage>
</organism>
<dbReference type="Proteomes" id="UP001596039">
    <property type="component" value="Unassembled WGS sequence"/>
</dbReference>
<dbReference type="InterPro" id="IPR017475">
    <property type="entry name" value="EPS_sugar_tfrase"/>
</dbReference>
<dbReference type="EMBL" id="JBHSMG010000001">
    <property type="protein sequence ID" value="MFC5500793.1"/>
    <property type="molecule type" value="Genomic_DNA"/>
</dbReference>
<sequence>MSGVVRGVPLAYGHARDLIASPPPRATDRVAGVDQARKDVFPNWARRQVLARRLTDLAAVTLASASSVGVAVVFGLRSDLLSTTDVVVSIVVALGWFAALRVRKASELRTAGRGAELDRAIVSTLVAFGLLAVINGFVRIDGFQAYLVAGLPIGVLLLVVSRVFWQRRLDADRAAGLSLPRALIVGAGPDIDFVAEQLARAAVPKYVVAGVVFSDGLPESDSMTAAGFPAFDGIAAVTDAIAIANADVVILAGQPGDGGEFVRALSWRLETSSAELVLAWCLDSIDRPRLTFDTANGMPLMHVAAPRFSGAKHHAKRAMDVLLAGGALLALLPLFGIIALLVRRDSEGPVFFRQERVGLGGRTFSMIKFRSMVVTAEADLAALADQNEGNGVLFKLRADPRVTRIGAVLRRYSLDELPQLWNIFVGDMSLVGPRPPLVREVEQYDSPAERRLYVKPGLTGAWQVGGRSDLSWEESIRLDLHYVENWSLLGDIRIMWRTVGVMIKPVGAY</sequence>
<keyword evidence="6 7" id="KW-0472">Membrane</keyword>
<gene>
    <name evidence="9" type="ORF">ACFPJ4_00915</name>
</gene>
<feature type="transmembrane region" description="Helical" evidence="7">
    <location>
        <begin position="144"/>
        <end position="165"/>
    </location>
</feature>